<evidence type="ECO:0000313" key="3">
    <source>
        <dbReference type="Proteomes" id="UP000593802"/>
    </source>
</evidence>
<dbReference type="EMBL" id="AP023366">
    <property type="protein sequence ID" value="BCJ86609.1"/>
    <property type="molecule type" value="Genomic_DNA"/>
</dbReference>
<feature type="region of interest" description="Disordered" evidence="1">
    <location>
        <begin position="1"/>
        <end position="23"/>
    </location>
</feature>
<protein>
    <submittedName>
        <fullName evidence="2">Uncharacterized protein</fullName>
    </submittedName>
</protein>
<organism evidence="2 3">
    <name type="scientific">Effusibacillus dendaii</name>
    <dbReference type="NCBI Taxonomy" id="2743772"/>
    <lineage>
        <taxon>Bacteria</taxon>
        <taxon>Bacillati</taxon>
        <taxon>Bacillota</taxon>
        <taxon>Bacilli</taxon>
        <taxon>Bacillales</taxon>
        <taxon>Alicyclobacillaceae</taxon>
        <taxon>Effusibacillus</taxon>
    </lineage>
</organism>
<dbReference type="RefSeq" id="WP_200760599.1">
    <property type="nucleotide sequence ID" value="NZ_AP023366.1"/>
</dbReference>
<evidence type="ECO:0000256" key="1">
    <source>
        <dbReference type="SAM" id="MobiDB-lite"/>
    </source>
</evidence>
<reference evidence="2 3" key="1">
    <citation type="submission" date="2020-08" db="EMBL/GenBank/DDBJ databases">
        <title>Complete Genome Sequence of Effusibacillus dendaii Strain skT53, Isolated from Farmland soil.</title>
        <authorList>
            <person name="Konishi T."/>
            <person name="Kawasaki H."/>
        </authorList>
    </citation>
    <scope>NUCLEOTIDE SEQUENCE [LARGE SCALE GENOMIC DNA]</scope>
    <source>
        <strain evidence="3">skT53</strain>
    </source>
</reference>
<keyword evidence="3" id="KW-1185">Reference proteome</keyword>
<gene>
    <name evidence="2" type="ORF">skT53_15940</name>
</gene>
<name>A0A7I8DCB5_9BACL</name>
<dbReference type="AlphaFoldDB" id="A0A7I8DCB5"/>
<proteinExistence type="predicted"/>
<sequence length="52" mass="6011">MTERESNIEAMQDTTSQSLANMGDIKQENAEQLLQQMEALCDEINRQSYPLY</sequence>
<dbReference type="Proteomes" id="UP000593802">
    <property type="component" value="Chromosome"/>
</dbReference>
<accession>A0A7I8DCB5</accession>
<evidence type="ECO:0000313" key="2">
    <source>
        <dbReference type="EMBL" id="BCJ86609.1"/>
    </source>
</evidence>
<dbReference type="KEGG" id="eff:skT53_15940"/>